<dbReference type="InterPro" id="IPR035965">
    <property type="entry name" value="PAS-like_dom_sf"/>
</dbReference>
<evidence type="ECO:0000256" key="5">
    <source>
        <dbReference type="ARBA" id="ARBA00022777"/>
    </source>
</evidence>
<keyword evidence="9" id="KW-1185">Reference proteome</keyword>
<dbReference type="PRINTS" id="PR00344">
    <property type="entry name" value="BCTRLSENSOR"/>
</dbReference>
<dbReference type="Gene3D" id="3.30.450.20">
    <property type="entry name" value="PAS domain"/>
    <property type="match status" value="1"/>
</dbReference>
<accession>A0A1T4WNP8</accession>
<dbReference type="SMART" id="SM00387">
    <property type="entry name" value="HATPase_c"/>
    <property type="match status" value="1"/>
</dbReference>
<dbReference type="InterPro" id="IPR052162">
    <property type="entry name" value="Sensor_kinase/Photoreceptor"/>
</dbReference>
<evidence type="ECO:0000313" key="9">
    <source>
        <dbReference type="Proteomes" id="UP000189733"/>
    </source>
</evidence>
<dbReference type="InterPro" id="IPR004358">
    <property type="entry name" value="Sig_transdc_His_kin-like_C"/>
</dbReference>
<dbReference type="STRING" id="1121442.SAMN02745702_02466"/>
<dbReference type="InterPro" id="IPR000014">
    <property type="entry name" value="PAS"/>
</dbReference>
<dbReference type="RefSeq" id="WP_159445993.1">
    <property type="nucleotide sequence ID" value="NZ_FUYA01000009.1"/>
</dbReference>
<dbReference type="PANTHER" id="PTHR43304:SF1">
    <property type="entry name" value="PAC DOMAIN-CONTAINING PROTEIN"/>
    <property type="match status" value="1"/>
</dbReference>
<dbReference type="Gene3D" id="3.30.565.10">
    <property type="entry name" value="Histidine kinase-like ATPase, C-terminal domain"/>
    <property type="match status" value="1"/>
</dbReference>
<keyword evidence="3" id="KW-0597">Phosphoprotein</keyword>
<dbReference type="InterPro" id="IPR005467">
    <property type="entry name" value="His_kinase_dom"/>
</dbReference>
<dbReference type="Proteomes" id="UP000189733">
    <property type="component" value="Unassembled WGS sequence"/>
</dbReference>
<dbReference type="InterPro" id="IPR003661">
    <property type="entry name" value="HisK_dim/P_dom"/>
</dbReference>
<dbReference type="GO" id="GO:0000155">
    <property type="term" value="F:phosphorelay sensor kinase activity"/>
    <property type="evidence" value="ECO:0007669"/>
    <property type="project" value="InterPro"/>
</dbReference>
<reference evidence="8 9" key="1">
    <citation type="submission" date="2017-02" db="EMBL/GenBank/DDBJ databases">
        <authorList>
            <person name="Peterson S.W."/>
        </authorList>
    </citation>
    <scope>NUCLEOTIDE SEQUENCE [LARGE SCALE GENOMIC DNA]</scope>
    <source>
        <strain evidence="8 9">DSM 18034</strain>
    </source>
</reference>
<dbReference type="PANTHER" id="PTHR43304">
    <property type="entry name" value="PHYTOCHROME-LIKE PROTEIN CPH1"/>
    <property type="match status" value="1"/>
</dbReference>
<dbReference type="CDD" id="cd00130">
    <property type="entry name" value="PAS"/>
    <property type="match status" value="1"/>
</dbReference>
<dbReference type="Pfam" id="PF02518">
    <property type="entry name" value="HATPase_c"/>
    <property type="match status" value="1"/>
</dbReference>
<dbReference type="PROSITE" id="PS50109">
    <property type="entry name" value="HIS_KIN"/>
    <property type="match status" value="1"/>
</dbReference>
<evidence type="ECO:0000313" key="8">
    <source>
        <dbReference type="EMBL" id="SKA78973.1"/>
    </source>
</evidence>
<dbReference type="EC" id="2.7.13.3" evidence="2"/>
<evidence type="ECO:0000256" key="3">
    <source>
        <dbReference type="ARBA" id="ARBA00022553"/>
    </source>
</evidence>
<dbReference type="PROSITE" id="PS50113">
    <property type="entry name" value="PAC"/>
    <property type="match status" value="1"/>
</dbReference>
<dbReference type="EMBL" id="FUYA01000009">
    <property type="protein sequence ID" value="SKA78973.1"/>
    <property type="molecule type" value="Genomic_DNA"/>
</dbReference>
<gene>
    <name evidence="8" type="ORF">SAMN02745702_02466</name>
</gene>
<dbReference type="InterPro" id="IPR036097">
    <property type="entry name" value="HisK_dim/P_sf"/>
</dbReference>
<dbReference type="OrthoDB" id="5448087at2"/>
<evidence type="ECO:0000256" key="4">
    <source>
        <dbReference type="ARBA" id="ARBA00022679"/>
    </source>
</evidence>
<dbReference type="Pfam" id="PF00512">
    <property type="entry name" value="HisKA"/>
    <property type="match status" value="1"/>
</dbReference>
<keyword evidence="4" id="KW-0808">Transferase</keyword>
<dbReference type="SUPFAM" id="SSF55785">
    <property type="entry name" value="PYP-like sensor domain (PAS domain)"/>
    <property type="match status" value="1"/>
</dbReference>
<dbReference type="CDD" id="cd00082">
    <property type="entry name" value="HisKA"/>
    <property type="match status" value="1"/>
</dbReference>
<evidence type="ECO:0000256" key="2">
    <source>
        <dbReference type="ARBA" id="ARBA00012438"/>
    </source>
</evidence>
<evidence type="ECO:0000259" key="6">
    <source>
        <dbReference type="PROSITE" id="PS50109"/>
    </source>
</evidence>
<dbReference type="Gene3D" id="1.10.287.130">
    <property type="match status" value="1"/>
</dbReference>
<name>A0A1T4WNP8_9BACT</name>
<dbReference type="SMART" id="SM00091">
    <property type="entry name" value="PAS"/>
    <property type="match status" value="1"/>
</dbReference>
<evidence type="ECO:0000256" key="1">
    <source>
        <dbReference type="ARBA" id="ARBA00000085"/>
    </source>
</evidence>
<proteinExistence type="predicted"/>
<sequence length="361" mass="40237">MLLDELFLKTIFMHMPVGLAVMGEDGGIVTVNEAFERIFLMDAGQVAGKGWGELFLTDEKNPEFNQVILDTIARRANGIKREVPYFRDSGETLTLMLVSSYLERQGERAGMLVLIDDVTEIRKLADREKRLLAERAFLVREREEGVQKLAMCLAHQIRNPVLTIGGYANLLLRNADLAPSLRPRAEGILDGSMRLEELVKAVASFAALPSPSPLNVELESLLGSMISSVERYAAEQGKRLYVNNGSFPQCLLHVDPVLVQEALLFVGMNCVDFAKDDDVRVRVRYQFHEKKKQHVILFSDQGTGIASSDLPYIYDPFFTTKAQGVGMGLTSARRILREHGGELHVRSREGAGTFVAMHFPA</sequence>
<dbReference type="InterPro" id="IPR003594">
    <property type="entry name" value="HATPase_dom"/>
</dbReference>
<dbReference type="NCBIfam" id="TIGR00229">
    <property type="entry name" value="sensory_box"/>
    <property type="match status" value="1"/>
</dbReference>
<feature type="domain" description="Histidine kinase" evidence="6">
    <location>
        <begin position="152"/>
        <end position="361"/>
    </location>
</feature>
<feature type="domain" description="PAC" evidence="7">
    <location>
        <begin position="79"/>
        <end position="130"/>
    </location>
</feature>
<dbReference type="SUPFAM" id="SSF55874">
    <property type="entry name" value="ATPase domain of HSP90 chaperone/DNA topoisomerase II/histidine kinase"/>
    <property type="match status" value="1"/>
</dbReference>
<evidence type="ECO:0000259" key="7">
    <source>
        <dbReference type="PROSITE" id="PS50113"/>
    </source>
</evidence>
<organism evidence="8 9">
    <name type="scientific">Desulfobaculum bizertense DSM 18034</name>
    <dbReference type="NCBI Taxonomy" id="1121442"/>
    <lineage>
        <taxon>Bacteria</taxon>
        <taxon>Pseudomonadati</taxon>
        <taxon>Thermodesulfobacteriota</taxon>
        <taxon>Desulfovibrionia</taxon>
        <taxon>Desulfovibrionales</taxon>
        <taxon>Desulfovibrionaceae</taxon>
        <taxon>Desulfobaculum</taxon>
    </lineage>
</organism>
<keyword evidence="5" id="KW-0418">Kinase</keyword>
<dbReference type="SUPFAM" id="SSF47384">
    <property type="entry name" value="Homodimeric domain of signal transducing histidine kinase"/>
    <property type="match status" value="1"/>
</dbReference>
<protein>
    <recommendedName>
        <fullName evidence="2">histidine kinase</fullName>
        <ecNumber evidence="2">2.7.13.3</ecNumber>
    </recommendedName>
</protein>
<comment type="catalytic activity">
    <reaction evidence="1">
        <text>ATP + protein L-histidine = ADP + protein N-phospho-L-histidine.</text>
        <dbReference type="EC" id="2.7.13.3"/>
    </reaction>
</comment>
<dbReference type="InterPro" id="IPR000700">
    <property type="entry name" value="PAS-assoc_C"/>
</dbReference>
<dbReference type="Pfam" id="PF13426">
    <property type="entry name" value="PAS_9"/>
    <property type="match status" value="1"/>
</dbReference>
<dbReference type="AlphaFoldDB" id="A0A1T4WNP8"/>
<dbReference type="InterPro" id="IPR036890">
    <property type="entry name" value="HATPase_C_sf"/>
</dbReference>